<evidence type="ECO:0000259" key="2">
    <source>
        <dbReference type="Pfam" id="PF07859"/>
    </source>
</evidence>
<protein>
    <submittedName>
        <fullName evidence="3">Alpha/beta hydrolase</fullName>
    </submittedName>
</protein>
<dbReference type="AlphaFoldDB" id="A0A9D2E6G4"/>
<accession>A0A9D2E6G4</accession>
<evidence type="ECO:0000256" key="1">
    <source>
        <dbReference type="ARBA" id="ARBA00022801"/>
    </source>
</evidence>
<proteinExistence type="predicted"/>
<dbReference type="PANTHER" id="PTHR48081:SF6">
    <property type="entry name" value="PEPTIDASE S9 PROLYL OLIGOPEPTIDASE CATALYTIC DOMAIN-CONTAINING PROTEIN"/>
    <property type="match status" value="1"/>
</dbReference>
<keyword evidence="1 3" id="KW-0378">Hydrolase</keyword>
<organism evidence="3 4">
    <name type="scientific">Candidatus Allofournierella merdipullorum</name>
    <dbReference type="NCBI Taxonomy" id="2838595"/>
    <lineage>
        <taxon>Bacteria</taxon>
        <taxon>Bacillati</taxon>
        <taxon>Bacillota</taxon>
        <taxon>Clostridia</taxon>
        <taxon>Eubacteriales</taxon>
        <taxon>Oscillospiraceae</taxon>
        <taxon>Allofournierella</taxon>
    </lineage>
</organism>
<dbReference type="GO" id="GO:0016787">
    <property type="term" value="F:hydrolase activity"/>
    <property type="evidence" value="ECO:0007669"/>
    <property type="project" value="UniProtKB-KW"/>
</dbReference>
<feature type="domain" description="Alpha/beta hydrolase fold-3" evidence="2">
    <location>
        <begin position="38"/>
        <end position="220"/>
    </location>
</feature>
<dbReference type="PANTHER" id="PTHR48081">
    <property type="entry name" value="AB HYDROLASE SUPERFAMILY PROTEIN C4A8.06C"/>
    <property type="match status" value="1"/>
</dbReference>
<dbReference type="Gene3D" id="3.40.50.1820">
    <property type="entry name" value="alpha/beta hydrolase"/>
    <property type="match status" value="1"/>
</dbReference>
<dbReference type="SUPFAM" id="SSF53474">
    <property type="entry name" value="alpha/beta-Hydrolases"/>
    <property type="match status" value="1"/>
</dbReference>
<reference evidence="3" key="1">
    <citation type="journal article" date="2021" name="PeerJ">
        <title>Extensive microbial diversity within the chicken gut microbiome revealed by metagenomics and culture.</title>
        <authorList>
            <person name="Gilroy R."/>
            <person name="Ravi A."/>
            <person name="Getino M."/>
            <person name="Pursley I."/>
            <person name="Horton D.L."/>
            <person name="Alikhan N.F."/>
            <person name="Baker D."/>
            <person name="Gharbi K."/>
            <person name="Hall N."/>
            <person name="Watson M."/>
            <person name="Adriaenssens E.M."/>
            <person name="Foster-Nyarko E."/>
            <person name="Jarju S."/>
            <person name="Secka A."/>
            <person name="Antonio M."/>
            <person name="Oren A."/>
            <person name="Chaudhuri R.R."/>
            <person name="La Ragione R."/>
            <person name="Hildebrand F."/>
            <person name="Pallen M.J."/>
        </authorList>
    </citation>
    <scope>NUCLEOTIDE SEQUENCE</scope>
    <source>
        <strain evidence="3">ChiGjej4B4-18154</strain>
    </source>
</reference>
<evidence type="ECO:0000313" key="4">
    <source>
        <dbReference type="Proteomes" id="UP000824035"/>
    </source>
</evidence>
<dbReference type="InterPro" id="IPR013094">
    <property type="entry name" value="AB_hydrolase_3"/>
</dbReference>
<evidence type="ECO:0000313" key="3">
    <source>
        <dbReference type="EMBL" id="HIZ31683.1"/>
    </source>
</evidence>
<dbReference type="InterPro" id="IPR050300">
    <property type="entry name" value="GDXG_lipolytic_enzyme"/>
</dbReference>
<sequence length="244" mass="25979">MEYPGKSPVRVDEYPLLDGARHPFAVICPGGGYEKISDPLEGEDFARRLNGLGCAAFVVHYSVGQAARFPAPLDDLAAAVRGVLDRAEELNLRPEGYSVWGASAGGHLAACFGAERLGWKKYGLPRPGALVLCYPVVTMEEPLTHTGSRQRLLGPDPDPALTAATSVEQQVTAEYPPVCLWWGEADATVDPANSRMLLAALETAGVRCEHASYPGVGHGVGLGEGLACAGWPRRAVDFWRSVIG</sequence>
<comment type="caution">
    <text evidence="3">The sequence shown here is derived from an EMBL/GenBank/DDBJ whole genome shotgun (WGS) entry which is preliminary data.</text>
</comment>
<dbReference type="EMBL" id="DXBV01000112">
    <property type="protein sequence ID" value="HIZ31683.1"/>
    <property type="molecule type" value="Genomic_DNA"/>
</dbReference>
<dbReference type="Pfam" id="PF07859">
    <property type="entry name" value="Abhydrolase_3"/>
    <property type="match status" value="1"/>
</dbReference>
<reference evidence="3" key="2">
    <citation type="submission" date="2021-04" db="EMBL/GenBank/DDBJ databases">
        <authorList>
            <person name="Gilroy R."/>
        </authorList>
    </citation>
    <scope>NUCLEOTIDE SEQUENCE</scope>
    <source>
        <strain evidence="3">ChiGjej4B4-18154</strain>
    </source>
</reference>
<dbReference type="Proteomes" id="UP000824035">
    <property type="component" value="Unassembled WGS sequence"/>
</dbReference>
<gene>
    <name evidence="3" type="ORF">H9813_10720</name>
</gene>
<name>A0A9D2E6G4_9FIRM</name>
<dbReference type="InterPro" id="IPR029058">
    <property type="entry name" value="AB_hydrolase_fold"/>
</dbReference>